<evidence type="ECO:0000313" key="9">
    <source>
        <dbReference type="Proteomes" id="UP000324133"/>
    </source>
</evidence>
<accession>A0A5B6TJ63</accession>
<dbReference type="OrthoDB" id="1123412at2"/>
<evidence type="ECO:0000256" key="1">
    <source>
        <dbReference type="ARBA" id="ARBA00004651"/>
    </source>
</evidence>
<name>A0A5B6TJ63_9BACT</name>
<dbReference type="AlphaFoldDB" id="A0A5B6TJ63"/>
<keyword evidence="4 6" id="KW-1133">Transmembrane helix</keyword>
<keyword evidence="5 6" id="KW-0472">Membrane</keyword>
<evidence type="ECO:0000256" key="2">
    <source>
        <dbReference type="ARBA" id="ARBA00022475"/>
    </source>
</evidence>
<evidence type="ECO:0000313" key="8">
    <source>
        <dbReference type="EMBL" id="KAA3440451.1"/>
    </source>
</evidence>
<comment type="subcellular location">
    <subcellularLocation>
        <location evidence="1">Cell membrane</location>
        <topology evidence="1">Multi-pass membrane protein</topology>
    </subcellularLocation>
</comment>
<evidence type="ECO:0000259" key="7">
    <source>
        <dbReference type="Pfam" id="PF13396"/>
    </source>
</evidence>
<proteinExistence type="predicted"/>
<dbReference type="InterPro" id="IPR027379">
    <property type="entry name" value="CLS_N"/>
</dbReference>
<keyword evidence="2" id="KW-1003">Cell membrane</keyword>
<feature type="domain" description="Cardiolipin synthase N-terminal" evidence="7">
    <location>
        <begin position="31"/>
        <end position="74"/>
    </location>
</feature>
<evidence type="ECO:0000256" key="6">
    <source>
        <dbReference type="SAM" id="Phobius"/>
    </source>
</evidence>
<keyword evidence="9" id="KW-1185">Reference proteome</keyword>
<organism evidence="8 9">
    <name type="scientific">Rufibacter hautae</name>
    <dbReference type="NCBI Taxonomy" id="2595005"/>
    <lineage>
        <taxon>Bacteria</taxon>
        <taxon>Pseudomonadati</taxon>
        <taxon>Bacteroidota</taxon>
        <taxon>Cytophagia</taxon>
        <taxon>Cytophagales</taxon>
        <taxon>Hymenobacteraceae</taxon>
        <taxon>Rufibacter</taxon>
    </lineage>
</organism>
<evidence type="ECO:0000256" key="4">
    <source>
        <dbReference type="ARBA" id="ARBA00022989"/>
    </source>
</evidence>
<reference evidence="8 9" key="1">
    <citation type="submission" date="2019-07" db="EMBL/GenBank/DDBJ databases">
        <title>Rufibacter sp. nov., isolated from lake sediment.</title>
        <authorList>
            <person name="Qu J.-H."/>
        </authorList>
    </citation>
    <scope>NUCLEOTIDE SEQUENCE [LARGE SCALE GENOMIC DNA]</scope>
    <source>
        <strain evidence="8 9">NBS58-1</strain>
    </source>
</reference>
<feature type="transmembrane region" description="Helical" evidence="6">
    <location>
        <begin position="20"/>
        <end position="40"/>
    </location>
</feature>
<comment type="caution">
    <text evidence="8">The sequence shown here is derived from an EMBL/GenBank/DDBJ whole genome shotgun (WGS) entry which is preliminary data.</text>
</comment>
<dbReference type="EMBL" id="VKKY01000001">
    <property type="protein sequence ID" value="KAA3440451.1"/>
    <property type="molecule type" value="Genomic_DNA"/>
</dbReference>
<dbReference type="GO" id="GO:0005886">
    <property type="term" value="C:plasma membrane"/>
    <property type="evidence" value="ECO:0007669"/>
    <property type="project" value="UniProtKB-SubCell"/>
</dbReference>
<dbReference type="Proteomes" id="UP000324133">
    <property type="component" value="Unassembled WGS sequence"/>
</dbReference>
<gene>
    <name evidence="8" type="ORF">FOA19_07300</name>
</gene>
<evidence type="ECO:0000256" key="3">
    <source>
        <dbReference type="ARBA" id="ARBA00022692"/>
    </source>
</evidence>
<feature type="transmembrane region" description="Helical" evidence="6">
    <location>
        <begin position="52"/>
        <end position="72"/>
    </location>
</feature>
<protein>
    <submittedName>
        <fullName evidence="8">PLDc_N domain-containing protein</fullName>
    </submittedName>
</protein>
<keyword evidence="3 6" id="KW-0812">Transmembrane</keyword>
<evidence type="ECO:0000256" key="5">
    <source>
        <dbReference type="ARBA" id="ARBA00023136"/>
    </source>
</evidence>
<dbReference type="Pfam" id="PF13396">
    <property type="entry name" value="PLDc_N"/>
    <property type="match status" value="1"/>
</dbReference>
<sequence>MNMGNTILVFMGNLGFPEFIILLILVGIPGILWIWALIDLLTGRFANSIEKLIWLVAVIFIPFLGALLYILIGRRQKIRTANV</sequence>